<reference evidence="1 2" key="1">
    <citation type="submission" date="2016-06" db="EMBL/GenBank/DDBJ databases">
        <authorList>
            <person name="Kjaerup R.B."/>
            <person name="Dalgaard T.S."/>
            <person name="Juul-Madsen H.R."/>
        </authorList>
    </citation>
    <scope>NUCLEOTIDE SEQUENCE [LARGE SCALE GENOMIC DNA]</scope>
    <source>
        <strain evidence="1 2">Pb300</strain>
    </source>
</reference>
<evidence type="ECO:0000313" key="1">
    <source>
        <dbReference type="EMBL" id="ODH14117.1"/>
    </source>
</evidence>
<comment type="caution">
    <text evidence="1">The sequence shown here is derived from an EMBL/GenBank/DDBJ whole genome shotgun (WGS) entry which is preliminary data.</text>
</comment>
<proteinExistence type="predicted"/>
<protein>
    <submittedName>
        <fullName evidence="1">Uncharacterized protein</fullName>
    </submittedName>
</protein>
<name>A0A1D2J6S4_PARBR</name>
<dbReference type="VEuPathDB" id="FungiDB:PABG_07338"/>
<organism evidence="1 2">
    <name type="scientific">Paracoccidioides brasiliensis</name>
    <dbReference type="NCBI Taxonomy" id="121759"/>
    <lineage>
        <taxon>Eukaryota</taxon>
        <taxon>Fungi</taxon>
        <taxon>Dikarya</taxon>
        <taxon>Ascomycota</taxon>
        <taxon>Pezizomycotina</taxon>
        <taxon>Eurotiomycetes</taxon>
        <taxon>Eurotiomycetidae</taxon>
        <taxon>Onygenales</taxon>
        <taxon>Ajellomycetaceae</taxon>
        <taxon>Paracoccidioides</taxon>
    </lineage>
</organism>
<accession>A0A1D2J6S4</accession>
<dbReference type="Proteomes" id="UP000242814">
    <property type="component" value="Unassembled WGS sequence"/>
</dbReference>
<sequence>MAVEEEEQDTLGGGGVQRWLIPDVQKARKRKSGRHDTSYMVMRDLANSTSSLPPQVPQQRYIALHSMHPS</sequence>
<evidence type="ECO:0000313" key="2">
    <source>
        <dbReference type="Proteomes" id="UP000242814"/>
    </source>
</evidence>
<gene>
    <name evidence="1" type="ORF">ACO22_06684</name>
</gene>
<dbReference type="VEuPathDB" id="FungiDB:PADG_08409"/>
<dbReference type="EMBL" id="LZYO01000380">
    <property type="protein sequence ID" value="ODH14117.1"/>
    <property type="molecule type" value="Genomic_DNA"/>
</dbReference>
<dbReference type="AlphaFoldDB" id="A0A1D2J6S4"/>